<dbReference type="InterPro" id="IPR000182">
    <property type="entry name" value="GNAT_dom"/>
</dbReference>
<comment type="caution">
    <text evidence="2">The sequence shown here is derived from an EMBL/GenBank/DDBJ whole genome shotgun (WGS) entry which is preliminary data.</text>
</comment>
<reference evidence="2 3" key="1">
    <citation type="submission" date="2019-11" db="EMBL/GenBank/DDBJ databases">
        <title>Pedobacter petrophilus genome.</title>
        <authorList>
            <person name="Feldbauer M.J."/>
            <person name="Newman J.D."/>
        </authorList>
    </citation>
    <scope>NUCLEOTIDE SEQUENCE [LARGE SCALE GENOMIC DNA]</scope>
    <source>
        <strain evidence="2 3">LMG 29686</strain>
    </source>
</reference>
<dbReference type="PANTHER" id="PTHR43617">
    <property type="entry name" value="L-AMINO ACID N-ACETYLTRANSFERASE"/>
    <property type="match status" value="1"/>
</dbReference>
<dbReference type="InterPro" id="IPR050276">
    <property type="entry name" value="MshD_Acetyltransferase"/>
</dbReference>
<protein>
    <submittedName>
        <fullName evidence="2">GNAT family N-acetyltransferase</fullName>
    </submittedName>
</protein>
<organism evidence="2 3">
    <name type="scientific">Pedobacter petrophilus</name>
    <dbReference type="NCBI Taxonomy" id="1908241"/>
    <lineage>
        <taxon>Bacteria</taxon>
        <taxon>Pseudomonadati</taxon>
        <taxon>Bacteroidota</taxon>
        <taxon>Sphingobacteriia</taxon>
        <taxon>Sphingobacteriales</taxon>
        <taxon>Sphingobacteriaceae</taxon>
        <taxon>Pedobacter</taxon>
    </lineage>
</organism>
<evidence type="ECO:0000313" key="3">
    <source>
        <dbReference type="Proteomes" id="UP000487757"/>
    </source>
</evidence>
<keyword evidence="2" id="KW-0808">Transferase</keyword>
<dbReference type="EMBL" id="WKKH01000046">
    <property type="protein sequence ID" value="MRX78297.1"/>
    <property type="molecule type" value="Genomic_DNA"/>
</dbReference>
<dbReference type="Gene3D" id="3.40.630.30">
    <property type="match status" value="1"/>
</dbReference>
<dbReference type="GO" id="GO:0016747">
    <property type="term" value="F:acyltransferase activity, transferring groups other than amino-acyl groups"/>
    <property type="evidence" value="ECO:0007669"/>
    <property type="project" value="InterPro"/>
</dbReference>
<dbReference type="OrthoDB" id="5319888at2"/>
<name>A0A7K0G3A6_9SPHI</name>
<gene>
    <name evidence="2" type="ORF">GJU39_19630</name>
</gene>
<dbReference type="RefSeq" id="WP_154282704.1">
    <property type="nucleotide sequence ID" value="NZ_JBHUJQ010000001.1"/>
</dbReference>
<keyword evidence="3" id="KW-1185">Reference proteome</keyword>
<dbReference type="AlphaFoldDB" id="A0A7K0G3A6"/>
<dbReference type="InterPro" id="IPR016181">
    <property type="entry name" value="Acyl_CoA_acyltransferase"/>
</dbReference>
<dbReference type="PROSITE" id="PS51186">
    <property type="entry name" value="GNAT"/>
    <property type="match status" value="1"/>
</dbReference>
<accession>A0A7K0G3A6</accession>
<evidence type="ECO:0000259" key="1">
    <source>
        <dbReference type="PROSITE" id="PS51186"/>
    </source>
</evidence>
<feature type="domain" description="N-acetyltransferase" evidence="1">
    <location>
        <begin position="1"/>
        <end position="187"/>
    </location>
</feature>
<sequence>MIREAKPSDAEHVVPLIIQAMGDLAPKFAHAEEPEVINNLFQHFFKLKDNQYSFENTLVYEENENILGSINAYDGAKLAVLREPFLAYLNINSSSDLNDSEQETESGEFYIDTVSVKPEAQGKGIGKLLILAVINRAKELNHHRAGLLVEVNNPGALKLYQNIGFRIKNEKTFMGGKYHHMLFVINE</sequence>
<dbReference type="Proteomes" id="UP000487757">
    <property type="component" value="Unassembled WGS sequence"/>
</dbReference>
<proteinExistence type="predicted"/>
<dbReference type="CDD" id="cd04301">
    <property type="entry name" value="NAT_SF"/>
    <property type="match status" value="1"/>
</dbReference>
<dbReference type="SUPFAM" id="SSF55729">
    <property type="entry name" value="Acyl-CoA N-acyltransferases (Nat)"/>
    <property type="match status" value="1"/>
</dbReference>
<dbReference type="Pfam" id="PF00583">
    <property type="entry name" value="Acetyltransf_1"/>
    <property type="match status" value="1"/>
</dbReference>
<evidence type="ECO:0000313" key="2">
    <source>
        <dbReference type="EMBL" id="MRX78297.1"/>
    </source>
</evidence>